<dbReference type="AlphaFoldDB" id="A0A210QEQ7"/>
<feature type="domain" description="ABC-2 type transporter transmembrane" evidence="9">
    <location>
        <begin position="259"/>
        <end position="438"/>
    </location>
</feature>
<feature type="transmembrane region" description="Helical" evidence="7">
    <location>
        <begin position="389"/>
        <end position="412"/>
    </location>
</feature>
<feature type="transmembrane region" description="Helical" evidence="7">
    <location>
        <begin position="277"/>
        <end position="299"/>
    </location>
</feature>
<feature type="domain" description="ABC transporter family G" evidence="10">
    <location>
        <begin position="139"/>
        <end position="243"/>
    </location>
</feature>
<evidence type="ECO:0000256" key="7">
    <source>
        <dbReference type="SAM" id="Phobius"/>
    </source>
</evidence>
<evidence type="ECO:0000313" key="11">
    <source>
        <dbReference type="EMBL" id="OWF47199.1"/>
    </source>
</evidence>
<feature type="transmembrane region" description="Helical" evidence="7">
    <location>
        <begin position="311"/>
        <end position="331"/>
    </location>
</feature>
<dbReference type="GO" id="GO:0140359">
    <property type="term" value="F:ABC-type transporter activity"/>
    <property type="evidence" value="ECO:0007669"/>
    <property type="project" value="InterPro"/>
</dbReference>
<reference evidence="11 12" key="1">
    <citation type="journal article" date="2017" name="Nat. Ecol. Evol.">
        <title>Scallop genome provides insights into evolution of bilaterian karyotype and development.</title>
        <authorList>
            <person name="Wang S."/>
            <person name="Zhang J."/>
            <person name="Jiao W."/>
            <person name="Li J."/>
            <person name="Xun X."/>
            <person name="Sun Y."/>
            <person name="Guo X."/>
            <person name="Huan P."/>
            <person name="Dong B."/>
            <person name="Zhang L."/>
            <person name="Hu X."/>
            <person name="Sun X."/>
            <person name="Wang J."/>
            <person name="Zhao C."/>
            <person name="Wang Y."/>
            <person name="Wang D."/>
            <person name="Huang X."/>
            <person name="Wang R."/>
            <person name="Lv J."/>
            <person name="Li Y."/>
            <person name="Zhang Z."/>
            <person name="Liu B."/>
            <person name="Lu W."/>
            <person name="Hui Y."/>
            <person name="Liang J."/>
            <person name="Zhou Z."/>
            <person name="Hou R."/>
            <person name="Li X."/>
            <person name="Liu Y."/>
            <person name="Li H."/>
            <person name="Ning X."/>
            <person name="Lin Y."/>
            <person name="Zhao L."/>
            <person name="Xing Q."/>
            <person name="Dou J."/>
            <person name="Li Y."/>
            <person name="Mao J."/>
            <person name="Guo H."/>
            <person name="Dou H."/>
            <person name="Li T."/>
            <person name="Mu C."/>
            <person name="Jiang W."/>
            <person name="Fu Q."/>
            <person name="Fu X."/>
            <person name="Miao Y."/>
            <person name="Liu J."/>
            <person name="Yu Q."/>
            <person name="Li R."/>
            <person name="Liao H."/>
            <person name="Li X."/>
            <person name="Kong Y."/>
            <person name="Jiang Z."/>
            <person name="Chourrout D."/>
            <person name="Li R."/>
            <person name="Bao Z."/>
        </authorList>
    </citation>
    <scope>NUCLEOTIDE SEQUENCE [LARGE SCALE GENOMIC DNA]</scope>
    <source>
        <strain evidence="11 12">PY_sf001</strain>
    </source>
</reference>
<proteinExistence type="inferred from homology"/>
<evidence type="ECO:0000259" key="9">
    <source>
        <dbReference type="Pfam" id="PF01061"/>
    </source>
</evidence>
<dbReference type="InterPro" id="IPR050352">
    <property type="entry name" value="ABCG_transporters"/>
</dbReference>
<evidence type="ECO:0000259" key="8">
    <source>
        <dbReference type="Pfam" id="PF00005"/>
    </source>
</evidence>
<dbReference type="Pfam" id="PF19055">
    <property type="entry name" value="ABC2_membrane_7"/>
    <property type="match status" value="1"/>
</dbReference>
<feature type="transmembrane region" description="Helical" evidence="7">
    <location>
        <begin position="418"/>
        <end position="438"/>
    </location>
</feature>
<evidence type="ECO:0000256" key="3">
    <source>
        <dbReference type="ARBA" id="ARBA00022448"/>
    </source>
</evidence>
<keyword evidence="5 7" id="KW-1133">Transmembrane helix</keyword>
<organism evidence="11 12">
    <name type="scientific">Mizuhopecten yessoensis</name>
    <name type="common">Japanese scallop</name>
    <name type="synonym">Patinopecten yessoensis</name>
    <dbReference type="NCBI Taxonomy" id="6573"/>
    <lineage>
        <taxon>Eukaryota</taxon>
        <taxon>Metazoa</taxon>
        <taxon>Spiralia</taxon>
        <taxon>Lophotrochozoa</taxon>
        <taxon>Mollusca</taxon>
        <taxon>Bivalvia</taxon>
        <taxon>Autobranchia</taxon>
        <taxon>Pteriomorphia</taxon>
        <taxon>Pectinida</taxon>
        <taxon>Pectinoidea</taxon>
        <taxon>Pectinidae</taxon>
        <taxon>Mizuhopecten</taxon>
    </lineage>
</organism>
<dbReference type="PANTHER" id="PTHR48041:SF113">
    <property type="entry name" value="ATP-BINDING CASSETTE SUB-FAMILY G MEMBER 5"/>
    <property type="match status" value="1"/>
</dbReference>
<feature type="domain" description="ABC transporter" evidence="8">
    <location>
        <begin position="11"/>
        <end position="110"/>
    </location>
</feature>
<comment type="subcellular location">
    <subcellularLocation>
        <location evidence="1">Membrane</location>
        <topology evidence="1">Multi-pass membrane protein</topology>
    </subcellularLocation>
</comment>
<dbReference type="InterPro" id="IPR003439">
    <property type="entry name" value="ABC_transporter-like_ATP-bd"/>
</dbReference>
<comment type="similarity">
    <text evidence="2">Belongs to the ABC transporter superfamily. ABCG family. Eye pigment precursor importer (TC 3.A.1.204) subfamily.</text>
</comment>
<evidence type="ECO:0000259" key="10">
    <source>
        <dbReference type="Pfam" id="PF19055"/>
    </source>
</evidence>
<protein>
    <submittedName>
        <fullName evidence="11">ATP-binding cassette sub-family G member 5</fullName>
    </submittedName>
</protein>
<dbReference type="Proteomes" id="UP000242188">
    <property type="component" value="Unassembled WGS sequence"/>
</dbReference>
<dbReference type="PANTHER" id="PTHR48041">
    <property type="entry name" value="ABC TRANSPORTER G FAMILY MEMBER 28"/>
    <property type="match status" value="1"/>
</dbReference>
<name>A0A210QEQ7_MIZYE</name>
<dbReference type="GO" id="GO:0043190">
    <property type="term" value="C:ATP-binding cassette (ABC) transporter complex"/>
    <property type="evidence" value="ECO:0007669"/>
    <property type="project" value="TreeGrafter"/>
</dbReference>
<evidence type="ECO:0000256" key="4">
    <source>
        <dbReference type="ARBA" id="ARBA00022692"/>
    </source>
</evidence>
<dbReference type="InterPro" id="IPR013525">
    <property type="entry name" value="ABC2_TM"/>
</dbReference>
<evidence type="ECO:0000256" key="6">
    <source>
        <dbReference type="ARBA" id="ARBA00023136"/>
    </source>
</evidence>
<dbReference type="OrthoDB" id="66620at2759"/>
<keyword evidence="11" id="KW-0067">ATP-binding</keyword>
<feature type="transmembrane region" description="Helical" evidence="7">
    <location>
        <begin position="351"/>
        <end position="377"/>
    </location>
</feature>
<sequence>MTLNKFECTNDFVRQTTAYVIQTDRLLHTLTVKETLMYAALLRLPGKTTEKERKDKVNTVIQRMGLNPVRHSKIGGLIDRGISGGEKRRVTIAIQLLQDPSILLLDEPTTGLDSYTARHLVTSLAELAHRGTIVILSIHQPRSDIFGLLDRVALMCTGNMVYYGDTNKLVEHFTLAGYPCPQYANPLDNYVDVASVDRRTTDQEIATTQKINKLVQIYKNSLIFDEMRHEVLKLMKHSHKNERSMAVNRPSKPSVFRVILALLSRSYRHTGRDRSIYASRMFLLFCFVPFICLFLLQMGTDQRSIQDRIGLIYQGTSVPSYMGLMNGFYLFPPLRDLYYRESMDGLYSSVTFVIAYALYAVPFHVFSTVLFSIVVYWATSMYNDWVKYAIFNAVLTLLQFVYEMLTIGAMGFFLDPRLAINVTTLIMTFGYLVSSGLIRRLDNMLDVIQ</sequence>
<dbReference type="PROSITE" id="PS00211">
    <property type="entry name" value="ABC_TRANSPORTER_1"/>
    <property type="match status" value="1"/>
</dbReference>
<dbReference type="Pfam" id="PF01061">
    <property type="entry name" value="ABC2_membrane"/>
    <property type="match status" value="1"/>
</dbReference>
<dbReference type="InterPro" id="IPR027417">
    <property type="entry name" value="P-loop_NTPase"/>
</dbReference>
<dbReference type="STRING" id="6573.A0A210QEQ7"/>
<keyword evidence="4 7" id="KW-0812">Transmembrane</keyword>
<evidence type="ECO:0000256" key="2">
    <source>
        <dbReference type="ARBA" id="ARBA00005814"/>
    </source>
</evidence>
<dbReference type="InterPro" id="IPR043926">
    <property type="entry name" value="ABCG_dom"/>
</dbReference>
<dbReference type="EMBL" id="NEDP02003995">
    <property type="protein sequence ID" value="OWF47199.1"/>
    <property type="molecule type" value="Genomic_DNA"/>
</dbReference>
<evidence type="ECO:0000313" key="12">
    <source>
        <dbReference type="Proteomes" id="UP000242188"/>
    </source>
</evidence>
<gene>
    <name evidence="11" type="ORF">KP79_PYT10670</name>
</gene>
<dbReference type="Gene3D" id="3.40.50.300">
    <property type="entry name" value="P-loop containing nucleotide triphosphate hydrolases"/>
    <property type="match status" value="1"/>
</dbReference>
<keyword evidence="3" id="KW-0813">Transport</keyword>
<dbReference type="Pfam" id="PF00005">
    <property type="entry name" value="ABC_tran"/>
    <property type="match status" value="1"/>
</dbReference>
<dbReference type="InterPro" id="IPR017871">
    <property type="entry name" value="ABC_transporter-like_CS"/>
</dbReference>
<accession>A0A210QEQ7</accession>
<evidence type="ECO:0000256" key="1">
    <source>
        <dbReference type="ARBA" id="ARBA00004141"/>
    </source>
</evidence>
<keyword evidence="6 7" id="KW-0472">Membrane</keyword>
<evidence type="ECO:0000256" key="5">
    <source>
        <dbReference type="ARBA" id="ARBA00022989"/>
    </source>
</evidence>
<dbReference type="GO" id="GO:0005524">
    <property type="term" value="F:ATP binding"/>
    <property type="evidence" value="ECO:0007669"/>
    <property type="project" value="UniProtKB-KW"/>
</dbReference>
<dbReference type="GO" id="GO:0016887">
    <property type="term" value="F:ATP hydrolysis activity"/>
    <property type="evidence" value="ECO:0007669"/>
    <property type="project" value="InterPro"/>
</dbReference>
<keyword evidence="12" id="KW-1185">Reference proteome</keyword>
<dbReference type="SUPFAM" id="SSF52540">
    <property type="entry name" value="P-loop containing nucleoside triphosphate hydrolases"/>
    <property type="match status" value="1"/>
</dbReference>
<comment type="caution">
    <text evidence="11">The sequence shown here is derived from an EMBL/GenBank/DDBJ whole genome shotgun (WGS) entry which is preliminary data.</text>
</comment>
<keyword evidence="11" id="KW-0547">Nucleotide-binding</keyword>